<feature type="transmembrane region" description="Helical" evidence="6">
    <location>
        <begin position="234"/>
        <end position="255"/>
    </location>
</feature>
<dbReference type="PANTHER" id="PTHR33802:SF1">
    <property type="entry name" value="XK-RELATED PROTEIN"/>
    <property type="match status" value="1"/>
</dbReference>
<sequence length="270" mass="27396">MEHRTTPLLTALLTAAAVAVAIVLAFIGSGALGGTPISEAAGGALSADATPLAPAGPAFSIWSVVYLGLVAYAVLQVLPAARRSARHAALRPWAAVSALLNAAWIWTVQLGSVTASVAVIVLLLVVLARILVLLVRMPPQNRLDTLLTDGTFGLYLGWVCVATVANVSAWIGTWGVGAFTGWEAAGAAVAGAAALIGIATAVWTRGRVAPALATAWGLAWIAVGRSTGDLESSVVVWGAGASAAVLLIATAVLRVRRGSAEDSPRISERA</sequence>
<dbReference type="Proteomes" id="UP000234462">
    <property type="component" value="Unassembled WGS sequence"/>
</dbReference>
<dbReference type="OrthoDB" id="5189031at2"/>
<feature type="transmembrane region" description="Helical" evidence="6">
    <location>
        <begin position="57"/>
        <end position="78"/>
    </location>
</feature>
<evidence type="ECO:0000313" key="7">
    <source>
        <dbReference type="EMBL" id="SMY13043.1"/>
    </source>
</evidence>
<feature type="transmembrane region" description="Helical" evidence="6">
    <location>
        <begin position="113"/>
        <end position="132"/>
    </location>
</feature>
<keyword evidence="5 6" id="KW-0472">Membrane</keyword>
<evidence type="ECO:0000256" key="2">
    <source>
        <dbReference type="ARBA" id="ARBA00007524"/>
    </source>
</evidence>
<feature type="transmembrane region" description="Helical" evidence="6">
    <location>
        <begin position="211"/>
        <end position="228"/>
    </location>
</feature>
<dbReference type="EMBL" id="FXZM01000015">
    <property type="protein sequence ID" value="SMY13043.1"/>
    <property type="molecule type" value="Genomic_DNA"/>
</dbReference>
<dbReference type="PANTHER" id="PTHR33802">
    <property type="entry name" value="SI:CH211-161H7.5-RELATED"/>
    <property type="match status" value="1"/>
</dbReference>
<name>A0A2H1L9A5_9MICO</name>
<dbReference type="InterPro" id="IPR004307">
    <property type="entry name" value="TspO_MBR"/>
</dbReference>
<keyword evidence="3 6" id="KW-0812">Transmembrane</keyword>
<keyword evidence="8" id="KW-1185">Reference proteome</keyword>
<evidence type="ECO:0000313" key="8">
    <source>
        <dbReference type="Proteomes" id="UP000234462"/>
    </source>
</evidence>
<dbReference type="RefSeq" id="WP_101589954.1">
    <property type="nucleotide sequence ID" value="NZ_FXZM01000015.1"/>
</dbReference>
<dbReference type="AlphaFoldDB" id="A0A2H1L9A5"/>
<protein>
    <submittedName>
        <fullName evidence="7">TspO and MBR related proteins</fullName>
    </submittedName>
</protein>
<organism evidence="7 8">
    <name type="scientific">Brevibacterium jeotgali</name>
    <dbReference type="NCBI Taxonomy" id="1262550"/>
    <lineage>
        <taxon>Bacteria</taxon>
        <taxon>Bacillati</taxon>
        <taxon>Actinomycetota</taxon>
        <taxon>Actinomycetes</taxon>
        <taxon>Micrococcales</taxon>
        <taxon>Brevibacteriaceae</taxon>
        <taxon>Brevibacterium</taxon>
    </lineage>
</organism>
<evidence type="ECO:0000256" key="5">
    <source>
        <dbReference type="ARBA" id="ARBA00023136"/>
    </source>
</evidence>
<reference evidence="8" key="1">
    <citation type="submission" date="2017-03" db="EMBL/GenBank/DDBJ databases">
        <authorList>
            <person name="Monnet C."/>
        </authorList>
    </citation>
    <scope>NUCLEOTIDE SEQUENCE [LARGE SCALE GENOMIC DNA]</scope>
    <source>
        <strain evidence="8">SJ5-8</strain>
    </source>
</reference>
<dbReference type="Pfam" id="PF03073">
    <property type="entry name" value="TspO_MBR"/>
    <property type="match status" value="1"/>
</dbReference>
<feature type="transmembrane region" description="Helical" evidence="6">
    <location>
        <begin position="184"/>
        <end position="204"/>
    </location>
</feature>
<feature type="transmembrane region" description="Helical" evidence="6">
    <location>
        <begin position="152"/>
        <end position="172"/>
    </location>
</feature>
<gene>
    <name evidence="7" type="ORF">BJEO58_02651</name>
</gene>
<evidence type="ECO:0000256" key="6">
    <source>
        <dbReference type="SAM" id="Phobius"/>
    </source>
</evidence>
<keyword evidence="4 6" id="KW-1133">Transmembrane helix</keyword>
<dbReference type="InterPro" id="IPR038330">
    <property type="entry name" value="TspO/MBR-related_sf"/>
</dbReference>
<comment type="similarity">
    <text evidence="2">Belongs to the TspO/BZRP family.</text>
</comment>
<accession>A0A2H1L9A5</accession>
<dbReference type="Gene3D" id="1.20.1260.100">
    <property type="entry name" value="TspO/MBR protein"/>
    <property type="match status" value="1"/>
</dbReference>
<proteinExistence type="inferred from homology"/>
<comment type="subcellular location">
    <subcellularLocation>
        <location evidence="1">Membrane</location>
        <topology evidence="1">Multi-pass membrane protein</topology>
    </subcellularLocation>
</comment>
<evidence type="ECO:0000256" key="4">
    <source>
        <dbReference type="ARBA" id="ARBA00022989"/>
    </source>
</evidence>
<evidence type="ECO:0000256" key="3">
    <source>
        <dbReference type="ARBA" id="ARBA00022692"/>
    </source>
</evidence>
<feature type="transmembrane region" description="Helical" evidence="6">
    <location>
        <begin position="90"/>
        <end position="107"/>
    </location>
</feature>
<dbReference type="GO" id="GO:0016020">
    <property type="term" value="C:membrane"/>
    <property type="evidence" value="ECO:0007669"/>
    <property type="project" value="UniProtKB-SubCell"/>
</dbReference>
<evidence type="ECO:0000256" key="1">
    <source>
        <dbReference type="ARBA" id="ARBA00004141"/>
    </source>
</evidence>